<dbReference type="Pfam" id="PF01041">
    <property type="entry name" value="DegT_DnrJ_EryC1"/>
    <property type="match status" value="1"/>
</dbReference>
<feature type="active site" description="Proton acceptor" evidence="1">
    <location>
        <position position="188"/>
    </location>
</feature>
<evidence type="ECO:0000313" key="4">
    <source>
        <dbReference type="EMBL" id="PIR74173.1"/>
    </source>
</evidence>
<evidence type="ECO:0000313" key="5">
    <source>
        <dbReference type="Proteomes" id="UP000230154"/>
    </source>
</evidence>
<dbReference type="InterPro" id="IPR015422">
    <property type="entry name" value="PyrdxlP-dep_Trfase_small"/>
</dbReference>
<evidence type="ECO:0000256" key="2">
    <source>
        <dbReference type="PIRSR" id="PIRSR000390-2"/>
    </source>
</evidence>
<reference evidence="5" key="1">
    <citation type="submission" date="2017-09" db="EMBL/GenBank/DDBJ databases">
        <title>Depth-based differentiation of microbial function through sediment-hosted aquifers and enrichment of novel symbionts in the deep terrestrial subsurface.</title>
        <authorList>
            <person name="Probst A.J."/>
            <person name="Ladd B."/>
            <person name="Jarett J.K."/>
            <person name="Geller-Mcgrath D.E."/>
            <person name="Sieber C.M.K."/>
            <person name="Emerson J.B."/>
            <person name="Anantharaman K."/>
            <person name="Thomas B.C."/>
            <person name="Malmstrom R."/>
            <person name="Stieglmeier M."/>
            <person name="Klingl A."/>
            <person name="Woyke T."/>
            <person name="Ryan C.M."/>
            <person name="Banfield J.F."/>
        </authorList>
    </citation>
    <scope>NUCLEOTIDE SEQUENCE [LARGE SCALE GENOMIC DNA]</scope>
</reference>
<dbReference type="EMBL" id="PFCB01000028">
    <property type="protein sequence ID" value="PIR74173.1"/>
    <property type="molecule type" value="Genomic_DNA"/>
</dbReference>
<dbReference type="Proteomes" id="UP000230154">
    <property type="component" value="Unassembled WGS sequence"/>
</dbReference>
<sequence>MKRASCINMISYGKQTIGDDDIDAVVSVLRSDYLTQGPAVTAFEEALADFCGASYAVAVSNGTAALHAAYVAAGIGPGDEIITSPMTFAATGNAALFQGATPIFVDIDPATGNIDPSKIEAAITPRTKAIVPIDYTGRPVDYDAIRAIADRHGLLVIADGCHALGATYNEKMVGSIADMTAFSFHPVKSITTGEGGAVLTNDRHVYKTMKQFATHGITSTDLQSESPGGWYHEMQLLGNNYRLSDIHAALGRSQLGKLNEFIAKRRDIAARYHDAFASVTEIETPMADDSLYQSAWHLYVIRLAGAAEGKRAEVFAALRAKNMWVQVHYIPVYYHPYYRSLGYQKGHCPVAEKWYESILSLPIYPTLQPDEQAYVIETIKECVGHQST</sequence>
<dbReference type="InterPro" id="IPR015421">
    <property type="entry name" value="PyrdxlP-dep_Trfase_major"/>
</dbReference>
<dbReference type="Gene3D" id="3.40.640.10">
    <property type="entry name" value="Type I PLP-dependent aspartate aminotransferase-like (Major domain)"/>
    <property type="match status" value="1"/>
</dbReference>
<accession>A0A2H0TPT6</accession>
<dbReference type="PANTHER" id="PTHR30244:SF34">
    <property type="entry name" value="DTDP-4-AMINO-4,6-DIDEOXYGALACTOSE TRANSAMINASE"/>
    <property type="match status" value="1"/>
</dbReference>
<dbReference type="NCBIfam" id="TIGR03588">
    <property type="entry name" value="PseC"/>
    <property type="match status" value="1"/>
</dbReference>
<dbReference type="GO" id="GO:0030170">
    <property type="term" value="F:pyridoxal phosphate binding"/>
    <property type="evidence" value="ECO:0007669"/>
    <property type="project" value="TreeGrafter"/>
</dbReference>
<dbReference type="InterPro" id="IPR020026">
    <property type="entry name" value="PseC"/>
</dbReference>
<dbReference type="InterPro" id="IPR015424">
    <property type="entry name" value="PyrdxlP-dep_Trfase"/>
</dbReference>
<dbReference type="Gene3D" id="3.90.1150.10">
    <property type="entry name" value="Aspartate Aminotransferase, domain 1"/>
    <property type="match status" value="1"/>
</dbReference>
<dbReference type="AlphaFoldDB" id="A0A2H0TPT6"/>
<evidence type="ECO:0000256" key="3">
    <source>
        <dbReference type="RuleBase" id="RU004508"/>
    </source>
</evidence>
<dbReference type="SUPFAM" id="SSF53383">
    <property type="entry name" value="PLP-dependent transferases"/>
    <property type="match status" value="1"/>
</dbReference>
<comment type="caution">
    <text evidence="4">The sequence shown here is derived from an EMBL/GenBank/DDBJ whole genome shotgun (WGS) entry which is preliminary data.</text>
</comment>
<protein>
    <submittedName>
        <fullName evidence="4">UDP-4-amino-4, 6-dideoxy-N-acetyl-beta-L-altrosamine transaminase</fullName>
    </submittedName>
</protein>
<evidence type="ECO:0000256" key="1">
    <source>
        <dbReference type="PIRSR" id="PIRSR000390-1"/>
    </source>
</evidence>
<dbReference type="PANTHER" id="PTHR30244">
    <property type="entry name" value="TRANSAMINASE"/>
    <property type="match status" value="1"/>
</dbReference>
<keyword evidence="2 3" id="KW-0663">Pyridoxal phosphate</keyword>
<proteinExistence type="inferred from homology"/>
<dbReference type="GO" id="GO:0000271">
    <property type="term" value="P:polysaccharide biosynthetic process"/>
    <property type="evidence" value="ECO:0007669"/>
    <property type="project" value="TreeGrafter"/>
</dbReference>
<gene>
    <name evidence="4" type="primary">pseC</name>
    <name evidence="4" type="ORF">COU35_03895</name>
</gene>
<name>A0A2H0TPT6_9BACT</name>
<dbReference type="GO" id="GO:0008483">
    <property type="term" value="F:transaminase activity"/>
    <property type="evidence" value="ECO:0007669"/>
    <property type="project" value="TreeGrafter"/>
</dbReference>
<organism evidence="4 5">
    <name type="scientific">Candidatus Magasanikbacteria bacterium CG10_big_fil_rev_8_21_14_0_10_47_10</name>
    <dbReference type="NCBI Taxonomy" id="1974652"/>
    <lineage>
        <taxon>Bacteria</taxon>
        <taxon>Candidatus Magasanikiibacteriota</taxon>
    </lineage>
</organism>
<dbReference type="InterPro" id="IPR000653">
    <property type="entry name" value="DegT/StrS_aminotransferase"/>
</dbReference>
<dbReference type="PIRSF" id="PIRSF000390">
    <property type="entry name" value="PLP_StrS"/>
    <property type="match status" value="1"/>
</dbReference>
<comment type="similarity">
    <text evidence="3">Belongs to the DegT/DnrJ/EryC1 family.</text>
</comment>
<dbReference type="CDD" id="cd00616">
    <property type="entry name" value="AHBA_syn"/>
    <property type="match status" value="1"/>
</dbReference>
<feature type="modified residue" description="N6-(pyridoxal phosphate)lysine" evidence="2">
    <location>
        <position position="188"/>
    </location>
</feature>